<keyword evidence="4 5" id="KW-1015">Disulfide bond</keyword>
<dbReference type="PANTHER" id="PTHR45656">
    <property type="entry name" value="PROTEIN CBR-CLEC-78"/>
    <property type="match status" value="1"/>
</dbReference>
<evidence type="ECO:0000256" key="3">
    <source>
        <dbReference type="ARBA" id="ARBA00022737"/>
    </source>
</evidence>
<dbReference type="eggNOG" id="ENOG502RWWT">
    <property type="taxonomic scope" value="Eukaryota"/>
</dbReference>
<dbReference type="InterPro" id="IPR000436">
    <property type="entry name" value="Sushi_SCR_CCP_dom"/>
</dbReference>
<dbReference type="GeneTree" id="ENSGT00940000154640"/>
<keyword evidence="3" id="KW-0677">Repeat</keyword>
<sequence length="194" mass="21725">MTQMLQSSFPALYLVGALILLQCPLALCGCKIPPSIAHGSYKYVNTILLFPAEVEYKCDEGYVLVGKAKITCTFSSWSSPAPQCKALCLKPEIENGKLYVDKDQYVETENVIIKCDPGYGVVGLQSITCSENRTWYPEVPKCEWEAPEGCKQVLSGRYLMQCLPRPQDVKMALEVYKLSLEIEQLARRVGLEEE</sequence>
<feature type="signal peptide" evidence="6">
    <location>
        <begin position="1"/>
        <end position="28"/>
    </location>
</feature>
<evidence type="ECO:0000256" key="4">
    <source>
        <dbReference type="ARBA" id="ARBA00023157"/>
    </source>
</evidence>
<dbReference type="OMA" id="ITCRNSR"/>
<name>G3TWW5_LOXAF</name>
<feature type="domain" description="Sushi" evidence="7">
    <location>
        <begin position="28"/>
        <end position="85"/>
    </location>
</feature>
<reference evidence="8 9" key="1">
    <citation type="submission" date="2009-06" db="EMBL/GenBank/DDBJ databases">
        <title>The Genome Sequence of Loxodonta africana (African elephant).</title>
        <authorList>
            <person name="Di Palma F."/>
            <person name="Heiman D."/>
            <person name="Young S."/>
            <person name="Johnson J."/>
            <person name="Lander E.S."/>
            <person name="Lindblad-Toh K."/>
        </authorList>
    </citation>
    <scope>NUCLEOTIDE SEQUENCE [LARGE SCALE GENOMIC DNA]</scope>
    <source>
        <strain evidence="8 9">Isolate ISIS603380</strain>
    </source>
</reference>
<keyword evidence="9" id="KW-1185">Reference proteome</keyword>
<dbReference type="SMART" id="SM00032">
    <property type="entry name" value="CCP"/>
    <property type="match status" value="2"/>
</dbReference>
<dbReference type="HOGENOM" id="CLU_1399269_0_0_1"/>
<dbReference type="PANTHER" id="PTHR45656:SF4">
    <property type="entry name" value="PROTEIN CBR-CLEC-78"/>
    <property type="match status" value="1"/>
</dbReference>
<evidence type="ECO:0000313" key="8">
    <source>
        <dbReference type="Ensembl" id="ENSLAFP00000020073.1"/>
    </source>
</evidence>
<dbReference type="STRING" id="9785.ENSLAFP00000020073"/>
<reference evidence="8" key="2">
    <citation type="submission" date="2025-08" db="UniProtKB">
        <authorList>
            <consortium name="Ensembl"/>
        </authorList>
    </citation>
    <scope>IDENTIFICATION</scope>
    <source>
        <strain evidence="8">Isolate ISIS603380</strain>
    </source>
</reference>
<evidence type="ECO:0000256" key="2">
    <source>
        <dbReference type="ARBA" id="ARBA00022729"/>
    </source>
</evidence>
<evidence type="ECO:0000313" key="9">
    <source>
        <dbReference type="Proteomes" id="UP000007646"/>
    </source>
</evidence>
<dbReference type="InParanoid" id="G3TWW5"/>
<dbReference type="InterPro" id="IPR035976">
    <property type="entry name" value="Sushi/SCR/CCP_sf"/>
</dbReference>
<evidence type="ECO:0000259" key="7">
    <source>
        <dbReference type="PROSITE" id="PS50923"/>
    </source>
</evidence>
<dbReference type="Pfam" id="PF00084">
    <property type="entry name" value="Sushi"/>
    <property type="match status" value="2"/>
</dbReference>
<feature type="domain" description="Sushi" evidence="7">
    <location>
        <begin position="86"/>
        <end position="144"/>
    </location>
</feature>
<accession>G3TWW5</accession>
<feature type="chain" id="PRO_5003456003" description="Sushi domain-containing protein" evidence="6">
    <location>
        <begin position="29"/>
        <end position="194"/>
    </location>
</feature>
<protein>
    <recommendedName>
        <fullName evidence="7">Sushi domain-containing protein</fullName>
    </recommendedName>
</protein>
<evidence type="ECO:0000256" key="6">
    <source>
        <dbReference type="SAM" id="SignalP"/>
    </source>
</evidence>
<dbReference type="SUPFAM" id="SSF57535">
    <property type="entry name" value="Complement control module/SCR domain"/>
    <property type="match status" value="2"/>
</dbReference>
<dbReference type="Proteomes" id="UP000007646">
    <property type="component" value="Unassembled WGS sequence"/>
</dbReference>
<evidence type="ECO:0000256" key="1">
    <source>
        <dbReference type="ARBA" id="ARBA00022659"/>
    </source>
</evidence>
<dbReference type="Ensembl" id="ENSLAFT00000033719.1">
    <property type="protein sequence ID" value="ENSLAFP00000020073.1"/>
    <property type="gene ID" value="ENSLAFG00000025947.1"/>
</dbReference>
<dbReference type="Gene3D" id="1.20.5.3730">
    <property type="match status" value="1"/>
</dbReference>
<dbReference type="InterPro" id="IPR040514">
    <property type="entry name" value="C4bp_oligo"/>
</dbReference>
<dbReference type="Gene3D" id="2.10.70.10">
    <property type="entry name" value="Complement Module, domain 1"/>
    <property type="match status" value="2"/>
</dbReference>
<organism evidence="8 9">
    <name type="scientific">Loxodonta africana</name>
    <name type="common">African elephant</name>
    <dbReference type="NCBI Taxonomy" id="9785"/>
    <lineage>
        <taxon>Eukaryota</taxon>
        <taxon>Metazoa</taxon>
        <taxon>Chordata</taxon>
        <taxon>Craniata</taxon>
        <taxon>Vertebrata</taxon>
        <taxon>Euteleostomi</taxon>
        <taxon>Mammalia</taxon>
        <taxon>Eutheria</taxon>
        <taxon>Afrotheria</taxon>
        <taxon>Proboscidea</taxon>
        <taxon>Elephantidae</taxon>
        <taxon>Loxodonta</taxon>
    </lineage>
</organism>
<comment type="caution">
    <text evidence="5">Lacks conserved residue(s) required for the propagation of feature annotation.</text>
</comment>
<feature type="disulfide bond" evidence="5">
    <location>
        <begin position="115"/>
        <end position="142"/>
    </location>
</feature>
<dbReference type="CDD" id="cd00033">
    <property type="entry name" value="CCP"/>
    <property type="match status" value="2"/>
</dbReference>
<dbReference type="PROSITE" id="PS50923">
    <property type="entry name" value="SUSHI"/>
    <property type="match status" value="2"/>
</dbReference>
<proteinExistence type="predicted"/>
<dbReference type="Pfam" id="PF18453">
    <property type="entry name" value="C4bp_oligo"/>
    <property type="match status" value="1"/>
</dbReference>
<dbReference type="FunFam" id="2.10.70.10:FF:000014">
    <property type="entry name" value="Membrane cofactor protein"/>
    <property type="match status" value="1"/>
</dbReference>
<keyword evidence="2 6" id="KW-0732">Signal</keyword>
<dbReference type="AlphaFoldDB" id="G3TWW5"/>
<reference evidence="8" key="3">
    <citation type="submission" date="2025-09" db="UniProtKB">
        <authorList>
            <consortium name="Ensembl"/>
        </authorList>
    </citation>
    <scope>IDENTIFICATION</scope>
    <source>
        <strain evidence="8">Isolate ISIS603380</strain>
    </source>
</reference>
<keyword evidence="1 5" id="KW-0768">Sushi</keyword>
<evidence type="ECO:0000256" key="5">
    <source>
        <dbReference type="PROSITE-ProRule" id="PRU00302"/>
    </source>
</evidence>
<dbReference type="InterPro" id="IPR051277">
    <property type="entry name" value="SEZ6_CSMD_C4BPB_Regulators"/>
</dbReference>